<dbReference type="EMBL" id="UINC01054130">
    <property type="protein sequence ID" value="SVB71470.1"/>
    <property type="molecule type" value="Genomic_DNA"/>
</dbReference>
<organism evidence="1">
    <name type="scientific">marine metagenome</name>
    <dbReference type="NCBI Taxonomy" id="408172"/>
    <lineage>
        <taxon>unclassified sequences</taxon>
        <taxon>metagenomes</taxon>
        <taxon>ecological metagenomes</taxon>
    </lineage>
</organism>
<protein>
    <submittedName>
        <fullName evidence="1">Uncharacterized protein</fullName>
    </submittedName>
</protein>
<accession>A0A382G890</accession>
<dbReference type="InterPro" id="IPR029044">
    <property type="entry name" value="Nucleotide-diphossugar_trans"/>
</dbReference>
<evidence type="ECO:0000313" key="1">
    <source>
        <dbReference type="EMBL" id="SVB71470.1"/>
    </source>
</evidence>
<name>A0A382G890_9ZZZZ</name>
<sequence>LESKDIQFSVSIVEQLNNKPFNRGKLLNI</sequence>
<gene>
    <name evidence="1" type="ORF">METZ01_LOCUS224324</name>
</gene>
<reference evidence="1" key="1">
    <citation type="submission" date="2018-05" db="EMBL/GenBank/DDBJ databases">
        <authorList>
            <person name="Lanie J.A."/>
            <person name="Ng W.-L."/>
            <person name="Kazmierczak K.M."/>
            <person name="Andrzejewski T.M."/>
            <person name="Davidsen T.M."/>
            <person name="Wayne K.J."/>
            <person name="Tettelin H."/>
            <person name="Glass J.I."/>
            <person name="Rusch D."/>
            <person name="Podicherti R."/>
            <person name="Tsui H.-C.T."/>
            <person name="Winkler M.E."/>
        </authorList>
    </citation>
    <scope>NUCLEOTIDE SEQUENCE</scope>
</reference>
<dbReference type="AlphaFoldDB" id="A0A382G890"/>
<feature type="non-terminal residue" evidence="1">
    <location>
        <position position="29"/>
    </location>
</feature>
<feature type="non-terminal residue" evidence="1">
    <location>
        <position position="1"/>
    </location>
</feature>
<proteinExistence type="predicted"/>
<dbReference type="Gene3D" id="3.90.550.10">
    <property type="entry name" value="Spore Coat Polysaccharide Biosynthesis Protein SpsA, Chain A"/>
    <property type="match status" value="1"/>
</dbReference>